<dbReference type="Pfam" id="PF01145">
    <property type="entry name" value="Band_7"/>
    <property type="match status" value="1"/>
</dbReference>
<proteinExistence type="inferred from homology"/>
<dbReference type="RefSeq" id="WP_069835498.1">
    <property type="nucleotide sequence ID" value="NZ_MDGQ01000005.1"/>
</dbReference>
<dbReference type="InterPro" id="IPR043202">
    <property type="entry name" value="Band-7_stomatin-like"/>
</dbReference>
<dbReference type="PANTHER" id="PTHR10264:SF83">
    <property type="entry name" value="BLL5629 PROTEIN"/>
    <property type="match status" value="1"/>
</dbReference>
<dbReference type="SUPFAM" id="SSF117892">
    <property type="entry name" value="Band 7/SPFH domain"/>
    <property type="match status" value="1"/>
</dbReference>
<gene>
    <name evidence="4" type="ORF">BFP71_10875</name>
</gene>
<comment type="caution">
    <text evidence="4">The sequence shown here is derived from an EMBL/GenBank/DDBJ whole genome shotgun (WGS) entry which is preliminary data.</text>
</comment>
<reference evidence="4 5" key="1">
    <citation type="submission" date="2016-08" db="EMBL/GenBank/DDBJ databases">
        <title>Draft genome of Fabibacter sp. strain SK-8.</title>
        <authorList>
            <person name="Wong S.-K."/>
            <person name="Hamasaki K."/>
            <person name="Yoshizawa S."/>
        </authorList>
    </citation>
    <scope>NUCLEOTIDE SEQUENCE [LARGE SCALE GENOMIC DNA]</scope>
    <source>
        <strain evidence="4 5">SK-8</strain>
    </source>
</reference>
<dbReference type="EMBL" id="MDGQ01000005">
    <property type="protein sequence ID" value="OEK03993.1"/>
    <property type="molecule type" value="Genomic_DNA"/>
</dbReference>
<evidence type="ECO:0000256" key="2">
    <source>
        <dbReference type="ARBA" id="ARBA00008164"/>
    </source>
</evidence>
<accession>A0A1E5SXY8</accession>
<evidence type="ECO:0000256" key="1">
    <source>
        <dbReference type="ARBA" id="ARBA00004167"/>
    </source>
</evidence>
<evidence type="ECO:0000259" key="3">
    <source>
        <dbReference type="SMART" id="SM00244"/>
    </source>
</evidence>
<evidence type="ECO:0000313" key="5">
    <source>
        <dbReference type="Proteomes" id="UP000095552"/>
    </source>
</evidence>
<dbReference type="GO" id="GO:0005886">
    <property type="term" value="C:plasma membrane"/>
    <property type="evidence" value="ECO:0007669"/>
    <property type="project" value="InterPro"/>
</dbReference>
<dbReference type="STRING" id="1563681.BFP71_10875"/>
<evidence type="ECO:0000313" key="4">
    <source>
        <dbReference type="EMBL" id="OEK03993.1"/>
    </source>
</evidence>
<protein>
    <submittedName>
        <fullName evidence="4">Peptidase</fullName>
    </submittedName>
</protein>
<dbReference type="PANTHER" id="PTHR10264">
    <property type="entry name" value="BAND 7 PROTEIN-RELATED"/>
    <property type="match status" value="1"/>
</dbReference>
<comment type="subcellular location">
    <subcellularLocation>
        <location evidence="1">Membrane</location>
        <topology evidence="1">Single-pass membrane protein</topology>
    </subcellularLocation>
</comment>
<dbReference type="OrthoDB" id="5501731at2"/>
<dbReference type="CDD" id="cd13438">
    <property type="entry name" value="SPFH_eoslipins_u2"/>
    <property type="match status" value="1"/>
</dbReference>
<name>A0A1E5SXY8_9BACT</name>
<dbReference type="InterPro" id="IPR036013">
    <property type="entry name" value="Band_7/SPFH_dom_sf"/>
</dbReference>
<dbReference type="Gene3D" id="3.30.479.30">
    <property type="entry name" value="Band 7 domain"/>
    <property type="match status" value="1"/>
</dbReference>
<dbReference type="InterPro" id="IPR001107">
    <property type="entry name" value="Band_7"/>
</dbReference>
<dbReference type="Proteomes" id="UP000095552">
    <property type="component" value="Unassembled WGS sequence"/>
</dbReference>
<dbReference type="InterPro" id="IPR001972">
    <property type="entry name" value="Stomatin_HflK_fam"/>
</dbReference>
<comment type="similarity">
    <text evidence="2">Belongs to the band 7/mec-2 family.</text>
</comment>
<organism evidence="4 5">
    <name type="scientific">Roseivirga misakiensis</name>
    <dbReference type="NCBI Taxonomy" id="1563681"/>
    <lineage>
        <taxon>Bacteria</taxon>
        <taxon>Pseudomonadati</taxon>
        <taxon>Bacteroidota</taxon>
        <taxon>Cytophagia</taxon>
        <taxon>Cytophagales</taxon>
        <taxon>Roseivirgaceae</taxon>
        <taxon>Roseivirga</taxon>
    </lineage>
</organism>
<dbReference type="PRINTS" id="PR00721">
    <property type="entry name" value="STOMATIN"/>
</dbReference>
<sequence length="366" mass="42140">MKRIRINQGKVGLVFRKGDYRNVLTAGTHWVSLLDAVVEYDMVKPFYAPKTIDLFLNDEKLVAMLNIVRVGDHKIALKYKRGNFKEVLTPGTYAFWKGLIDYSFVKVDLTKIEITEDIDLSVKKDRALIPYIRVCKVESYEKAILMVNGSFYKELDPGDYYFWKNEIALNMLKADMRQVQMEVTGQEILTKDKAALRINFYGQYKVMDIVKALIDNKDFEKQLYVLMQIALREFVGKFTLDELLEEKDSLADYVKKVLQVKAKDLGIEIRDCGVKDIILPGEVKNIMNQVLVAQKQAQANVVARREETASTRNLLNTAKLMEDNEMLFKLKEMEYVEKIADKVSNISLSGGHKVVDQLKEVFTGFK</sequence>
<dbReference type="SMART" id="SM00244">
    <property type="entry name" value="PHB"/>
    <property type="match status" value="1"/>
</dbReference>
<keyword evidence="5" id="KW-1185">Reference proteome</keyword>
<dbReference type="AlphaFoldDB" id="A0A1E5SXY8"/>
<feature type="domain" description="Band 7" evidence="3">
    <location>
        <begin position="132"/>
        <end position="291"/>
    </location>
</feature>